<dbReference type="InterPro" id="IPR024431">
    <property type="entry name" value="InsA_HTH_dom"/>
</dbReference>
<dbReference type="RefSeq" id="WP_097355931.1">
    <property type="nucleotide sequence ID" value="NZ_CAWNJE010000005.1"/>
</dbReference>
<dbReference type="AlphaFoldDB" id="A0A2A5T6C9"/>
<name>A0A2A5T6C9_9GAMM</name>
<feature type="domain" description="Insertion element IS1 protein InsA helix-turn-helix" evidence="1">
    <location>
        <begin position="4"/>
        <end position="41"/>
    </location>
</feature>
<evidence type="ECO:0000259" key="1">
    <source>
        <dbReference type="Pfam" id="PF12759"/>
    </source>
</evidence>
<protein>
    <recommendedName>
        <fullName evidence="1">Insertion element IS1 protein InsA helix-turn-helix domain-containing protein</fullName>
    </recommendedName>
</protein>
<organism evidence="2 3">
    <name type="scientific">Candidatus Enterovibrio escicola</name>
    <dbReference type="NCBI Taxonomy" id="1927127"/>
    <lineage>
        <taxon>Bacteria</taxon>
        <taxon>Pseudomonadati</taxon>
        <taxon>Pseudomonadota</taxon>
        <taxon>Gammaproteobacteria</taxon>
        <taxon>Vibrionales</taxon>
        <taxon>Vibrionaceae</taxon>
        <taxon>Enterovibrio</taxon>
    </lineage>
</organism>
<dbReference type="GeneID" id="95972498"/>
<keyword evidence="3" id="KW-1185">Reference proteome</keyword>
<dbReference type="EMBL" id="NBYY01000009">
    <property type="protein sequence ID" value="PCS23717.1"/>
    <property type="molecule type" value="Genomic_DNA"/>
</dbReference>
<dbReference type="Proteomes" id="UP000219020">
    <property type="component" value="Unassembled WGS sequence"/>
</dbReference>
<evidence type="ECO:0000313" key="2">
    <source>
        <dbReference type="EMBL" id="PCS23717.1"/>
    </source>
</evidence>
<sequence length="43" mass="4953">MDCQKGIKEQMIELAMNNKSIRNSSRLLHISINAVVWVLKNLI</sequence>
<dbReference type="Pfam" id="PF12759">
    <property type="entry name" value="HTH_Tnp_IS1"/>
    <property type="match status" value="1"/>
</dbReference>
<reference evidence="3" key="1">
    <citation type="submission" date="2017-04" db="EMBL/GenBank/DDBJ databases">
        <title>Genome evolution of the luminous symbionts of deep sea anglerfish.</title>
        <authorList>
            <person name="Hendry T.A."/>
        </authorList>
    </citation>
    <scope>NUCLEOTIDE SEQUENCE [LARGE SCALE GENOMIC DNA]</scope>
</reference>
<evidence type="ECO:0000313" key="3">
    <source>
        <dbReference type="Proteomes" id="UP000219020"/>
    </source>
</evidence>
<gene>
    <name evidence="2" type="ORF">BTN49_0686</name>
</gene>
<proteinExistence type="predicted"/>
<comment type="caution">
    <text evidence="2">The sequence shown here is derived from an EMBL/GenBank/DDBJ whole genome shotgun (WGS) entry which is preliminary data.</text>
</comment>
<accession>A0A2A5T6C9</accession>